<accession>A0A559KDD0</accession>
<reference evidence="3 4" key="1">
    <citation type="submission" date="2019-07" db="EMBL/GenBank/DDBJ databases">
        <authorList>
            <person name="Kim J."/>
        </authorList>
    </citation>
    <scope>NUCLEOTIDE SEQUENCE [LARGE SCALE GENOMIC DNA]</scope>
    <source>
        <strain evidence="3 4">JC52</strain>
    </source>
</reference>
<dbReference type="SUPFAM" id="SSF158221">
    <property type="entry name" value="YnzC-like"/>
    <property type="match status" value="1"/>
</dbReference>
<comment type="subcellular location">
    <subcellularLocation>
        <location evidence="2">Cytoplasm</location>
    </subcellularLocation>
</comment>
<comment type="caution">
    <text evidence="3">The sequence shown here is derived from an EMBL/GenBank/DDBJ whole genome shotgun (WGS) entry which is preliminary data.</text>
</comment>
<dbReference type="Proteomes" id="UP000317036">
    <property type="component" value="Unassembled WGS sequence"/>
</dbReference>
<dbReference type="HAMAP" id="MF_01103">
    <property type="entry name" value="UPF0291"/>
    <property type="match status" value="1"/>
</dbReference>
<dbReference type="PANTHER" id="PTHR37300">
    <property type="entry name" value="UPF0291 PROTEIN CBO2609/CLC_2481"/>
    <property type="match status" value="1"/>
</dbReference>
<evidence type="ECO:0000256" key="2">
    <source>
        <dbReference type="HAMAP-Rule" id="MF_01103"/>
    </source>
</evidence>
<keyword evidence="4" id="KW-1185">Reference proteome</keyword>
<evidence type="ECO:0000313" key="4">
    <source>
        <dbReference type="Proteomes" id="UP000317036"/>
    </source>
</evidence>
<evidence type="ECO:0000313" key="3">
    <source>
        <dbReference type="EMBL" id="TVY10140.1"/>
    </source>
</evidence>
<dbReference type="OrthoDB" id="390105at2"/>
<dbReference type="EMBL" id="VNJI01000010">
    <property type="protein sequence ID" value="TVY10140.1"/>
    <property type="molecule type" value="Genomic_DNA"/>
</dbReference>
<name>A0A559KDD0_9BACL</name>
<gene>
    <name evidence="3" type="ORF">FPZ49_10525</name>
</gene>
<dbReference type="Pfam" id="PF05979">
    <property type="entry name" value="DUF896"/>
    <property type="match status" value="1"/>
</dbReference>
<keyword evidence="1 2" id="KW-0963">Cytoplasm</keyword>
<dbReference type="AlphaFoldDB" id="A0A559KDD0"/>
<dbReference type="GO" id="GO:0005737">
    <property type="term" value="C:cytoplasm"/>
    <property type="evidence" value="ECO:0007669"/>
    <property type="project" value="UniProtKB-SubCell"/>
</dbReference>
<dbReference type="InterPro" id="IPR009242">
    <property type="entry name" value="DUF896"/>
</dbReference>
<sequence>MKESEHDETVKRINELARKAKAEGLTDDELEERNTLRRKYIDSFKSSLRSHLENIKIVDNNENK</sequence>
<comment type="similarity">
    <text evidence="2">Belongs to the UPF0291 family.</text>
</comment>
<dbReference type="PANTHER" id="PTHR37300:SF1">
    <property type="entry name" value="UPF0291 PROTEIN YNZC"/>
    <property type="match status" value="1"/>
</dbReference>
<proteinExistence type="inferred from homology"/>
<protein>
    <recommendedName>
        <fullName evidence="2">UPF0291 protein FPZ49_10525</fullName>
    </recommendedName>
</protein>
<dbReference type="Gene3D" id="1.10.287.540">
    <property type="entry name" value="Helix hairpin bin"/>
    <property type="match status" value="1"/>
</dbReference>
<dbReference type="RefSeq" id="WP_144846248.1">
    <property type="nucleotide sequence ID" value="NZ_VNJI01000010.1"/>
</dbReference>
<organism evidence="3 4">
    <name type="scientific">Paenibacillus cremeus</name>
    <dbReference type="NCBI Taxonomy" id="2163881"/>
    <lineage>
        <taxon>Bacteria</taxon>
        <taxon>Bacillati</taxon>
        <taxon>Bacillota</taxon>
        <taxon>Bacilli</taxon>
        <taxon>Bacillales</taxon>
        <taxon>Paenibacillaceae</taxon>
        <taxon>Paenibacillus</taxon>
    </lineage>
</organism>
<evidence type="ECO:0000256" key="1">
    <source>
        <dbReference type="ARBA" id="ARBA00022490"/>
    </source>
</evidence>